<proteinExistence type="predicted"/>
<reference evidence="3" key="2">
    <citation type="submission" date="2015-01" db="EMBL/GenBank/DDBJ databases">
        <title>Evolutionary Origins and Diversification of the Mycorrhizal Mutualists.</title>
        <authorList>
            <consortium name="DOE Joint Genome Institute"/>
            <consortium name="Mycorrhizal Genomics Consortium"/>
            <person name="Kohler A."/>
            <person name="Kuo A."/>
            <person name="Nagy L.G."/>
            <person name="Floudas D."/>
            <person name="Copeland A."/>
            <person name="Barry K.W."/>
            <person name="Cichocki N."/>
            <person name="Veneault-Fourrey C."/>
            <person name="LaButti K."/>
            <person name="Lindquist E.A."/>
            <person name="Lipzen A."/>
            <person name="Lundell T."/>
            <person name="Morin E."/>
            <person name="Murat C."/>
            <person name="Riley R."/>
            <person name="Ohm R."/>
            <person name="Sun H."/>
            <person name="Tunlid A."/>
            <person name="Henrissat B."/>
            <person name="Grigoriev I.V."/>
            <person name="Hibbett D.S."/>
            <person name="Martin F."/>
        </authorList>
    </citation>
    <scope>NUCLEOTIDE SEQUENCE [LARGE SCALE GENOMIC DNA]</scope>
    <source>
        <strain evidence="3">Marx 270</strain>
    </source>
</reference>
<dbReference type="Proteomes" id="UP000054217">
    <property type="component" value="Unassembled WGS sequence"/>
</dbReference>
<dbReference type="AlphaFoldDB" id="A0A0C3MX61"/>
<evidence type="ECO:0000313" key="2">
    <source>
        <dbReference type="EMBL" id="KIN93494.1"/>
    </source>
</evidence>
<sequence>MIDDALTLVVRQLAKQERRHTRIRRQLDATGKSSTKLEETAAPSKFHHHLSDSPSNAINLAVFLSQNSKDPAMKDFIPKLKDHLLSRLLGLDYDGDECSFSSEERNKVTFKNGLNRVIQSKRFQINYTTYDICHGQDTLCPGHGATVMMLSREESPNAHPFWYARVLGAFLINVCYSGTEQTMEFLWVRWLGVVPSYQWGLQKGRLPKIGFVPDSPGAFGFLDPSLVIRACHLIPAFVNRHTDSLLRRGPSMGHPANEVDDWEAYYINIFADCDMFARFSGISIGHDAQYSLPELVPKTSSDSDLDLTDASDHSDQESPTDEDIGSEGDEGLNDGDDVEDESGDLDSSQTD</sequence>
<feature type="region of interest" description="Disordered" evidence="1">
    <location>
        <begin position="295"/>
        <end position="351"/>
    </location>
</feature>
<reference evidence="2 3" key="1">
    <citation type="submission" date="2014-04" db="EMBL/GenBank/DDBJ databases">
        <authorList>
            <consortium name="DOE Joint Genome Institute"/>
            <person name="Kuo A."/>
            <person name="Kohler A."/>
            <person name="Costa M.D."/>
            <person name="Nagy L.G."/>
            <person name="Floudas D."/>
            <person name="Copeland A."/>
            <person name="Barry K.W."/>
            <person name="Cichocki N."/>
            <person name="Veneault-Fourrey C."/>
            <person name="LaButti K."/>
            <person name="Lindquist E.A."/>
            <person name="Lipzen A."/>
            <person name="Lundell T."/>
            <person name="Morin E."/>
            <person name="Murat C."/>
            <person name="Sun H."/>
            <person name="Tunlid A."/>
            <person name="Henrissat B."/>
            <person name="Grigoriev I.V."/>
            <person name="Hibbett D.S."/>
            <person name="Martin F."/>
            <person name="Nordberg H.P."/>
            <person name="Cantor M.N."/>
            <person name="Hua S.X."/>
        </authorList>
    </citation>
    <scope>NUCLEOTIDE SEQUENCE [LARGE SCALE GENOMIC DNA]</scope>
    <source>
        <strain evidence="2 3">Marx 270</strain>
    </source>
</reference>
<evidence type="ECO:0000256" key="1">
    <source>
        <dbReference type="SAM" id="MobiDB-lite"/>
    </source>
</evidence>
<organism evidence="2 3">
    <name type="scientific">Pisolithus tinctorius Marx 270</name>
    <dbReference type="NCBI Taxonomy" id="870435"/>
    <lineage>
        <taxon>Eukaryota</taxon>
        <taxon>Fungi</taxon>
        <taxon>Dikarya</taxon>
        <taxon>Basidiomycota</taxon>
        <taxon>Agaricomycotina</taxon>
        <taxon>Agaricomycetes</taxon>
        <taxon>Agaricomycetidae</taxon>
        <taxon>Boletales</taxon>
        <taxon>Sclerodermatineae</taxon>
        <taxon>Pisolithaceae</taxon>
        <taxon>Pisolithus</taxon>
    </lineage>
</organism>
<feature type="region of interest" description="Disordered" evidence="1">
    <location>
        <begin position="26"/>
        <end position="52"/>
    </location>
</feature>
<dbReference type="InParanoid" id="A0A0C3MX61"/>
<feature type="compositionally biased region" description="Acidic residues" evidence="1">
    <location>
        <begin position="318"/>
        <end position="344"/>
    </location>
</feature>
<dbReference type="OrthoDB" id="3267098at2759"/>
<keyword evidence="3" id="KW-1185">Reference proteome</keyword>
<gene>
    <name evidence="2" type="ORF">M404DRAFT_36047</name>
</gene>
<protein>
    <submittedName>
        <fullName evidence="2">Uncharacterized protein</fullName>
    </submittedName>
</protein>
<dbReference type="HOGENOM" id="CLU_002498_9_3_1"/>
<feature type="non-terminal residue" evidence="2">
    <location>
        <position position="351"/>
    </location>
</feature>
<evidence type="ECO:0000313" key="3">
    <source>
        <dbReference type="Proteomes" id="UP000054217"/>
    </source>
</evidence>
<dbReference type="STRING" id="870435.A0A0C3MX61"/>
<name>A0A0C3MX61_PISTI</name>
<dbReference type="EMBL" id="KN832162">
    <property type="protein sequence ID" value="KIN93494.1"/>
    <property type="molecule type" value="Genomic_DNA"/>
</dbReference>
<accession>A0A0C3MX61</accession>